<dbReference type="OrthoDB" id="72787at2759"/>
<reference evidence="1 2" key="1">
    <citation type="submission" date="2013-11" db="EMBL/GenBank/DDBJ databases">
        <title>The Genome Sequence of Phytophthora parasitica P1976.</title>
        <authorList>
            <consortium name="The Broad Institute Genomics Platform"/>
            <person name="Russ C."/>
            <person name="Tyler B."/>
            <person name="Panabieres F."/>
            <person name="Shan W."/>
            <person name="Tripathy S."/>
            <person name="Grunwald N."/>
            <person name="Machado M."/>
            <person name="Johnson C.S."/>
            <person name="Walker B."/>
            <person name="Young S."/>
            <person name="Zeng Q."/>
            <person name="Gargeya S."/>
            <person name="Fitzgerald M."/>
            <person name="Haas B."/>
            <person name="Abouelleil A."/>
            <person name="Allen A.W."/>
            <person name="Alvarado L."/>
            <person name="Arachchi H.M."/>
            <person name="Berlin A.M."/>
            <person name="Chapman S.B."/>
            <person name="Gainer-Dewar J."/>
            <person name="Goldberg J."/>
            <person name="Griggs A."/>
            <person name="Gujja S."/>
            <person name="Hansen M."/>
            <person name="Howarth C."/>
            <person name="Imamovic A."/>
            <person name="Ireland A."/>
            <person name="Larimer J."/>
            <person name="McCowan C."/>
            <person name="Murphy C."/>
            <person name="Pearson M."/>
            <person name="Poon T.W."/>
            <person name="Priest M."/>
            <person name="Roberts A."/>
            <person name="Saif S."/>
            <person name="Shea T."/>
            <person name="Sisk P."/>
            <person name="Sykes S."/>
            <person name="Wortman J."/>
            <person name="Nusbaum C."/>
            <person name="Birren B."/>
        </authorList>
    </citation>
    <scope>NUCLEOTIDE SEQUENCE [LARGE SCALE GENOMIC DNA]</scope>
    <source>
        <strain evidence="1 2">P1976</strain>
    </source>
</reference>
<protein>
    <submittedName>
        <fullName evidence="1">Uncharacterized protein</fullName>
    </submittedName>
</protein>
<gene>
    <name evidence="1" type="ORF">F444_11479</name>
</gene>
<name>A0A081A0T2_PHYNI</name>
<dbReference type="AlphaFoldDB" id="A0A081A0T2"/>
<proteinExistence type="predicted"/>
<sequence>MITISLDAAAAHVGESVRFIAAVQQVATGKRVLVGRQRVQACHVLHVGDASRQFFKVTCWGEAPPTLIHSLSTGDPGPMQLSSADAVLRIGDIALFSFCCIKSYRGNVEAQFVLCNDESAMSSTVQLLYRKDRYFCTQDAPLKDLYPMIEWYKQHCREFIGDEGATPNRRTNRSPIKDLRENMVASVLCKLRPPKDNPAGTSEGGAAVASELDGVLLCELIMYDSARDVMTVNLWDQHADKRFIARLLEHRGAIEIDGIVVSLQALSNRLLANTTPHTVFRFVEVDDPESIELEKKLSGSGTPLQAGISLTKISGPVAFATLEELQGCMFEGQATLENVRVEQICMNRHYGHESRVLPRFAPQLAERYCSGCDQALPELSTRNDAVQSRYGVCANKCKTRRGSTVAAPCGWRYRRFSMVLRDSRNERLQVEVESQATVEMVGNIEAYVLMESYDKGNASASCQFDAASAVASLLNALVEDASQKFEAQILCSIVTTRDSASQPGDSYQDSSRDEDRTARRLFRLRSLASSDSFTI</sequence>
<evidence type="ECO:0000313" key="1">
    <source>
        <dbReference type="EMBL" id="ETO72493.1"/>
    </source>
</evidence>
<comment type="caution">
    <text evidence="1">The sequence shown here is derived from an EMBL/GenBank/DDBJ whole genome shotgun (WGS) entry which is preliminary data.</text>
</comment>
<accession>A0A081A0T2</accession>
<organism evidence="1 2">
    <name type="scientific">Phytophthora nicotianae P1976</name>
    <dbReference type="NCBI Taxonomy" id="1317066"/>
    <lineage>
        <taxon>Eukaryota</taxon>
        <taxon>Sar</taxon>
        <taxon>Stramenopiles</taxon>
        <taxon>Oomycota</taxon>
        <taxon>Peronosporomycetes</taxon>
        <taxon>Peronosporales</taxon>
        <taxon>Peronosporaceae</taxon>
        <taxon>Phytophthora</taxon>
    </lineage>
</organism>
<evidence type="ECO:0000313" key="2">
    <source>
        <dbReference type="Proteomes" id="UP000028582"/>
    </source>
</evidence>
<dbReference type="Proteomes" id="UP000028582">
    <property type="component" value="Unassembled WGS sequence"/>
</dbReference>
<dbReference type="EMBL" id="ANJA01002064">
    <property type="protein sequence ID" value="ETO72493.1"/>
    <property type="molecule type" value="Genomic_DNA"/>
</dbReference>